<evidence type="ECO:0000256" key="2">
    <source>
        <dbReference type="ARBA" id="ARBA00022801"/>
    </source>
</evidence>
<proteinExistence type="inferred from homology"/>
<dbReference type="InterPro" id="IPR000997">
    <property type="entry name" value="Cholinesterase"/>
</dbReference>
<dbReference type="PRINTS" id="PR00878">
    <property type="entry name" value="CHOLNESTRASE"/>
</dbReference>
<dbReference type="SUPFAM" id="SSF53474">
    <property type="entry name" value="alpha/beta-Hydrolases"/>
    <property type="match status" value="1"/>
</dbReference>
<accession>A0A5N5XEW8</accession>
<dbReference type="EMBL" id="ML732163">
    <property type="protein sequence ID" value="KAB8077932.1"/>
    <property type="molecule type" value="Genomic_DNA"/>
</dbReference>
<dbReference type="InterPro" id="IPR029058">
    <property type="entry name" value="AB_hydrolase_fold"/>
</dbReference>
<feature type="domain" description="Carboxylesterase type B" evidence="4">
    <location>
        <begin position="22"/>
        <end position="268"/>
    </location>
</feature>
<evidence type="ECO:0000259" key="4">
    <source>
        <dbReference type="Pfam" id="PF00135"/>
    </source>
</evidence>
<dbReference type="PANTHER" id="PTHR43918">
    <property type="entry name" value="ACETYLCHOLINESTERASE"/>
    <property type="match status" value="1"/>
</dbReference>
<dbReference type="PANTHER" id="PTHR43918:SF4">
    <property type="entry name" value="CARBOXYLIC ESTER HYDROLASE"/>
    <property type="match status" value="1"/>
</dbReference>
<sequence length="485" mass="52978">MNKANILGRIGEKIARSLSQENHILDEDCLAINIWTKPQQGEPKKAVLFYIHGGAFWIGSGSLFVTDGSILADENDVVVVSFNYRLSIFGFSGAPGQPWNVGLMDQRLALEWARANIAAFGGDPARITVIGQSVGGGSADMLAFSYPNDPIAHAFIAMSGVASSFFSAAMQGKYPRMAWYKVSAKLGCGGLEAGEATVPCMRSKSQNVILAAIRPFGKPSPLVPFWPVPDGNLIPRNYEMEGTAGSFARVPFLAGSVDREMGLFFSIPLLYSDLTEEQVAALPFGLLRPFDDLISLIAFTCPTAESVGFRRRHQVPVWRYRYYGGDYNNTILGPAGSCWHASDVFVLFGTATSITGVGDSEHEAKAAVYMRDAWTTFAKDPYSGLSTRFHWPQNNLSGMSQVQLSLGRQAEASYIFNWKTDALCPVVALFKDIYLDILKVLSWLIGAPNASLLISNLTDILNQPFNSEDGLKIALERIRDLASRI</sequence>
<reference evidence="5 6" key="1">
    <citation type="submission" date="2019-04" db="EMBL/GenBank/DDBJ databases">
        <title>Friends and foes A comparative genomics study of 23 Aspergillus species from section Flavi.</title>
        <authorList>
            <consortium name="DOE Joint Genome Institute"/>
            <person name="Kjaerbolling I."/>
            <person name="Vesth T."/>
            <person name="Frisvad J.C."/>
            <person name="Nybo J.L."/>
            <person name="Theobald S."/>
            <person name="Kildgaard S."/>
            <person name="Isbrandt T."/>
            <person name="Kuo A."/>
            <person name="Sato A."/>
            <person name="Lyhne E.K."/>
            <person name="Kogle M.E."/>
            <person name="Wiebenga A."/>
            <person name="Kun R.S."/>
            <person name="Lubbers R.J."/>
            <person name="Makela M.R."/>
            <person name="Barry K."/>
            <person name="Chovatia M."/>
            <person name="Clum A."/>
            <person name="Daum C."/>
            <person name="Haridas S."/>
            <person name="He G."/>
            <person name="LaButti K."/>
            <person name="Lipzen A."/>
            <person name="Mondo S."/>
            <person name="Riley R."/>
            <person name="Salamov A."/>
            <person name="Simmons B.A."/>
            <person name="Magnuson J.K."/>
            <person name="Henrissat B."/>
            <person name="Mortensen U.H."/>
            <person name="Larsen T.O."/>
            <person name="Devries R.P."/>
            <person name="Grigoriev I.V."/>
            <person name="Machida M."/>
            <person name="Baker S.E."/>
            <person name="Andersen M.R."/>
        </authorList>
    </citation>
    <scope>NUCLEOTIDE SEQUENCE [LARGE SCALE GENOMIC DNA]</scope>
    <source>
        <strain evidence="5 6">CBS 151.66</strain>
    </source>
</reference>
<gene>
    <name evidence="5" type="ORF">BDV29DRAFT_153228</name>
</gene>
<dbReference type="Gene3D" id="3.40.50.1820">
    <property type="entry name" value="alpha/beta hydrolase"/>
    <property type="match status" value="1"/>
</dbReference>
<evidence type="ECO:0000313" key="6">
    <source>
        <dbReference type="Proteomes" id="UP000326565"/>
    </source>
</evidence>
<dbReference type="Proteomes" id="UP000326565">
    <property type="component" value="Unassembled WGS sequence"/>
</dbReference>
<dbReference type="AlphaFoldDB" id="A0A5N5XEW8"/>
<evidence type="ECO:0000256" key="3">
    <source>
        <dbReference type="ARBA" id="ARBA00023157"/>
    </source>
</evidence>
<dbReference type="InterPro" id="IPR050654">
    <property type="entry name" value="AChE-related_enzymes"/>
</dbReference>
<comment type="similarity">
    <text evidence="1">Belongs to the type-B carboxylesterase/lipase family.</text>
</comment>
<dbReference type="InterPro" id="IPR002018">
    <property type="entry name" value="CarbesteraseB"/>
</dbReference>
<dbReference type="Pfam" id="PF00135">
    <property type="entry name" value="COesterase"/>
    <property type="match status" value="1"/>
</dbReference>
<keyword evidence="3" id="KW-1015">Disulfide bond</keyword>
<organism evidence="5 6">
    <name type="scientific">Aspergillus leporis</name>
    <dbReference type="NCBI Taxonomy" id="41062"/>
    <lineage>
        <taxon>Eukaryota</taxon>
        <taxon>Fungi</taxon>
        <taxon>Dikarya</taxon>
        <taxon>Ascomycota</taxon>
        <taxon>Pezizomycotina</taxon>
        <taxon>Eurotiomycetes</taxon>
        <taxon>Eurotiomycetidae</taxon>
        <taxon>Eurotiales</taxon>
        <taxon>Aspergillaceae</taxon>
        <taxon>Aspergillus</taxon>
        <taxon>Aspergillus subgen. Circumdati</taxon>
    </lineage>
</organism>
<evidence type="ECO:0000313" key="5">
    <source>
        <dbReference type="EMBL" id="KAB8077932.1"/>
    </source>
</evidence>
<protein>
    <submittedName>
        <fullName evidence="5">Alpha/Beta hydrolase protein</fullName>
    </submittedName>
</protein>
<keyword evidence="2 5" id="KW-0378">Hydrolase</keyword>
<evidence type="ECO:0000256" key="1">
    <source>
        <dbReference type="ARBA" id="ARBA00005964"/>
    </source>
</evidence>
<keyword evidence="6" id="KW-1185">Reference proteome</keyword>
<dbReference type="OrthoDB" id="408631at2759"/>
<dbReference type="GO" id="GO:0004104">
    <property type="term" value="F:cholinesterase activity"/>
    <property type="evidence" value="ECO:0007669"/>
    <property type="project" value="InterPro"/>
</dbReference>
<name>A0A5N5XEW8_9EURO</name>